<dbReference type="InterPro" id="IPR036388">
    <property type="entry name" value="WH-like_DNA-bd_sf"/>
</dbReference>
<feature type="domain" description="HTH marR-type" evidence="4">
    <location>
        <begin position="1"/>
        <end position="135"/>
    </location>
</feature>
<accession>A0A498CNW0</accession>
<name>A0A498CNW0_9FIRM</name>
<dbReference type="SUPFAM" id="SSF46785">
    <property type="entry name" value="Winged helix' DNA-binding domain"/>
    <property type="match status" value="1"/>
</dbReference>
<protein>
    <submittedName>
        <fullName evidence="5">MarR family transcriptional regulator</fullName>
    </submittedName>
</protein>
<keyword evidence="6" id="KW-1185">Reference proteome</keyword>
<dbReference type="GO" id="GO:0003677">
    <property type="term" value="F:DNA binding"/>
    <property type="evidence" value="ECO:0007669"/>
    <property type="project" value="UniProtKB-KW"/>
</dbReference>
<dbReference type="SMART" id="SM00347">
    <property type="entry name" value="HTH_MARR"/>
    <property type="match status" value="1"/>
</dbReference>
<organism evidence="5 6">
    <name type="scientific">Anaerotruncus massiliensis</name>
    <name type="common">ex Liu et al. 2021</name>
    <dbReference type="NCBI Taxonomy" id="2321404"/>
    <lineage>
        <taxon>Bacteria</taxon>
        <taxon>Bacillati</taxon>
        <taxon>Bacillota</taxon>
        <taxon>Clostridia</taxon>
        <taxon>Eubacteriales</taxon>
        <taxon>Oscillospiraceae</taxon>
        <taxon>Anaerotruncus</taxon>
    </lineage>
</organism>
<keyword evidence="3" id="KW-0804">Transcription</keyword>
<sequence length="148" mass="16638">MKKVRLNRDISILYRYGQRFFACRLAPLGVEVGQLPVLMQVYQMPGTTQDALSVGRGFDKGTTARVAKSLEDAGLLRRETDPDDRRINHLYPTGRALSLRPQVEAVIDELHGVLYRGLSGEEIAQASALVARMRRNLADEIDRQRSSK</sequence>
<dbReference type="InterPro" id="IPR000835">
    <property type="entry name" value="HTH_MarR-typ"/>
</dbReference>
<dbReference type="PROSITE" id="PS50995">
    <property type="entry name" value="HTH_MARR_2"/>
    <property type="match status" value="1"/>
</dbReference>
<dbReference type="GO" id="GO:0003700">
    <property type="term" value="F:DNA-binding transcription factor activity"/>
    <property type="evidence" value="ECO:0007669"/>
    <property type="project" value="InterPro"/>
</dbReference>
<evidence type="ECO:0000259" key="4">
    <source>
        <dbReference type="PROSITE" id="PS50995"/>
    </source>
</evidence>
<dbReference type="InterPro" id="IPR023187">
    <property type="entry name" value="Tscrpt_reg_MarR-type_CS"/>
</dbReference>
<dbReference type="Gene3D" id="1.10.10.10">
    <property type="entry name" value="Winged helix-like DNA-binding domain superfamily/Winged helix DNA-binding domain"/>
    <property type="match status" value="1"/>
</dbReference>
<evidence type="ECO:0000256" key="2">
    <source>
        <dbReference type="ARBA" id="ARBA00023125"/>
    </source>
</evidence>
<dbReference type="InterPro" id="IPR036390">
    <property type="entry name" value="WH_DNA-bd_sf"/>
</dbReference>
<dbReference type="AlphaFoldDB" id="A0A498CNW0"/>
<comment type="caution">
    <text evidence="5">The sequence shown here is derived from an EMBL/GenBank/DDBJ whole genome shotgun (WGS) entry which is preliminary data.</text>
</comment>
<evidence type="ECO:0000256" key="3">
    <source>
        <dbReference type="ARBA" id="ARBA00023163"/>
    </source>
</evidence>
<keyword evidence="2" id="KW-0238">DNA-binding</keyword>
<reference evidence="5 6" key="1">
    <citation type="submission" date="2018-10" db="EMBL/GenBank/DDBJ databases">
        <title>Anaerotruncus faecis sp. nov., isolated from human feces.</title>
        <authorList>
            <person name="Wang Y.-J."/>
        </authorList>
    </citation>
    <scope>NUCLEOTIDE SEQUENCE [LARGE SCALE GENOMIC DNA]</scope>
    <source>
        <strain evidence="5 6">22A2-44</strain>
    </source>
</reference>
<keyword evidence="1" id="KW-0805">Transcription regulation</keyword>
<evidence type="ECO:0000313" key="5">
    <source>
        <dbReference type="EMBL" id="RLL08688.1"/>
    </source>
</evidence>
<gene>
    <name evidence="5" type="ORF">D4A47_11740</name>
</gene>
<dbReference type="PANTHER" id="PTHR42756:SF1">
    <property type="entry name" value="TRANSCRIPTIONAL REPRESSOR OF EMRAB OPERON"/>
    <property type="match status" value="1"/>
</dbReference>
<dbReference type="PROSITE" id="PS01117">
    <property type="entry name" value="HTH_MARR_1"/>
    <property type="match status" value="1"/>
</dbReference>
<proteinExistence type="predicted"/>
<evidence type="ECO:0000313" key="6">
    <source>
        <dbReference type="Proteomes" id="UP000276301"/>
    </source>
</evidence>
<dbReference type="PANTHER" id="PTHR42756">
    <property type="entry name" value="TRANSCRIPTIONAL REGULATOR, MARR"/>
    <property type="match status" value="1"/>
</dbReference>
<dbReference type="PRINTS" id="PR00598">
    <property type="entry name" value="HTHMARR"/>
</dbReference>
<evidence type="ECO:0000256" key="1">
    <source>
        <dbReference type="ARBA" id="ARBA00023015"/>
    </source>
</evidence>
<dbReference type="EMBL" id="RCHT01000030">
    <property type="protein sequence ID" value="RLL08688.1"/>
    <property type="molecule type" value="Genomic_DNA"/>
</dbReference>
<dbReference type="RefSeq" id="WP_121587413.1">
    <property type="nucleotide sequence ID" value="NZ_RCHT01000030.1"/>
</dbReference>
<dbReference type="Pfam" id="PF12802">
    <property type="entry name" value="MarR_2"/>
    <property type="match status" value="1"/>
</dbReference>
<dbReference type="Proteomes" id="UP000276301">
    <property type="component" value="Unassembled WGS sequence"/>
</dbReference>